<dbReference type="AlphaFoldDB" id="B9RM08"/>
<feature type="signal peptide" evidence="13">
    <location>
        <begin position="1"/>
        <end position="21"/>
    </location>
</feature>
<dbReference type="PANTHER" id="PTHR48063:SF29">
    <property type="entry name" value="LRR RECEPTOR-LIKE KINASE FAMILY PROTEIN"/>
    <property type="match status" value="1"/>
</dbReference>
<dbReference type="SMART" id="SM00369">
    <property type="entry name" value="LRR_TYP"/>
    <property type="match status" value="10"/>
</dbReference>
<dbReference type="FunFam" id="3.80.10.10:FF:000095">
    <property type="entry name" value="LRR receptor-like serine/threonine-protein kinase GSO1"/>
    <property type="match status" value="1"/>
</dbReference>
<evidence type="ECO:0000256" key="2">
    <source>
        <dbReference type="ARBA" id="ARBA00009592"/>
    </source>
</evidence>
<feature type="chain" id="PRO_5002888555" evidence="13">
    <location>
        <begin position="22"/>
        <end position="899"/>
    </location>
</feature>
<dbReference type="GO" id="GO:0005886">
    <property type="term" value="C:plasma membrane"/>
    <property type="evidence" value="ECO:0007669"/>
    <property type="project" value="UniProtKB-SubCell"/>
</dbReference>
<gene>
    <name evidence="15" type="ORF">RCOM_1076780</name>
</gene>
<keyword evidence="5 12" id="KW-0812">Transmembrane</keyword>
<evidence type="ECO:0000256" key="11">
    <source>
        <dbReference type="ARBA" id="ARBA00023180"/>
    </source>
</evidence>
<evidence type="ECO:0000256" key="4">
    <source>
        <dbReference type="ARBA" id="ARBA00022614"/>
    </source>
</evidence>
<dbReference type="Proteomes" id="UP000008311">
    <property type="component" value="Unassembled WGS sequence"/>
</dbReference>
<evidence type="ECO:0000256" key="10">
    <source>
        <dbReference type="ARBA" id="ARBA00023170"/>
    </source>
</evidence>
<evidence type="ECO:0000256" key="1">
    <source>
        <dbReference type="ARBA" id="ARBA00004251"/>
    </source>
</evidence>
<dbReference type="FunFam" id="3.80.10.10:FF:000213">
    <property type="entry name" value="Tyrosine-sulfated glycopeptide receptor 1"/>
    <property type="match status" value="1"/>
</dbReference>
<keyword evidence="4" id="KW-0433">Leucine-rich repeat</keyword>
<evidence type="ECO:0000256" key="8">
    <source>
        <dbReference type="ARBA" id="ARBA00022989"/>
    </source>
</evidence>
<dbReference type="GO" id="GO:0016301">
    <property type="term" value="F:kinase activity"/>
    <property type="evidence" value="ECO:0007669"/>
    <property type="project" value="UniProtKB-KW"/>
</dbReference>
<dbReference type="InterPro" id="IPR032675">
    <property type="entry name" value="LRR_dom_sf"/>
</dbReference>
<dbReference type="InterPro" id="IPR001611">
    <property type="entry name" value="Leu-rich_rpt"/>
</dbReference>
<keyword evidence="9 12" id="KW-0472">Membrane</keyword>
<protein>
    <submittedName>
        <fullName evidence="15">Serine-threonine protein kinase, plant-type, putative</fullName>
        <ecNumber evidence="15">1.3.1.74</ecNumber>
    </submittedName>
</protein>
<sequence length="899" mass="100018">MHLLLFLFFGLVLLLLLCVEASNSSAGCFQIEREALVQFKRALQDPSGRLSSWTGNHCCQWKGVTCSPETGNVIRLDLRNPFNLTYPEYLMLANEAEAYNYSCLSGHIHPSLLQLKHLQYLDLSVNNFQQIPIPDFIGNLSELKYLNLSHASFAGMVPTQLRNLKNLEYLDLYPYSYLVAFPERIWVSEASWMSGLSSLKYLNLGNVNLSLISTAWLDALHKLPSLVELRLPGCGLRTFPQFLPSLNLTSLQVLHLYNNHFNSSIPHWLFNITTLVELNLMNSELTGPVSSYAWRNLCSIPTSIERLSLLEDLDLSANKLSGNIPEIIGQLESLTYLDLFGNSWVGNISESHFLSLKNLKVFSLSSVNKSLAFDVRQEWVPPFSLQVILVRDCQLGPKFPAWLETQKELVRITLIDDAISDSLPVWFWKFTPQIRWLELQNNQIHGTLPVSLSFTPGTVRVDVSSNRLEGLLPICSNVQSLSFSSNLFKGPIPSTIGQNMSASVVLELAGNSLNGEIPSSISEMKKLNLLDLSNNQLSGIIPKNWEGLEDMDTIDLSLNNLSGGIPGSMCSLPQLQVLKLSRNNLSGLLSDSLLNCTHVSSLDLGYNQFTGDIPSWIDEKLVSMGILILRANKLSGSLPESLCRLPDLHILDLAYNNLSGSLPTCLGNLSGLISFRPYSPVTNRVTYSQEVQLNVKGRQVDYTKILSVVNVIDMSVNNLQGQIPDGISKLSYMGTFNVSWNRLTGEIPAKIGDLKLLETLDLSCNQLSGPIPMSMPSMTALNYLNLSHNDLSGQIPLANQFQTFVDPSIYEGNPGLCGFPLPTSCSTPNDGHVDEDTQDDGDEENDGIDMLWFYTALAPGYVVGFWVVVGTLILKRTWRHAYFQFVDNMKDSIYSVITK</sequence>
<dbReference type="InterPro" id="IPR003591">
    <property type="entry name" value="Leu-rich_rpt_typical-subtyp"/>
</dbReference>
<dbReference type="GO" id="GO:0032440">
    <property type="term" value="F:2-alkenal reductase [NAD(P)H] activity"/>
    <property type="evidence" value="ECO:0007669"/>
    <property type="project" value="UniProtKB-EC"/>
</dbReference>
<keyword evidence="7" id="KW-0677">Repeat</keyword>
<dbReference type="SUPFAM" id="SSF52058">
    <property type="entry name" value="L domain-like"/>
    <property type="match status" value="3"/>
</dbReference>
<dbReference type="eggNOG" id="KOG0619">
    <property type="taxonomic scope" value="Eukaryota"/>
</dbReference>
<keyword evidence="8 12" id="KW-1133">Transmembrane helix</keyword>
<dbReference type="STRING" id="3988.B9RM08"/>
<keyword evidence="15" id="KW-0808">Transferase</keyword>
<evidence type="ECO:0000313" key="16">
    <source>
        <dbReference type="Proteomes" id="UP000008311"/>
    </source>
</evidence>
<keyword evidence="10" id="KW-0675">Receptor</keyword>
<keyword evidence="15" id="KW-0418">Kinase</keyword>
<dbReference type="Pfam" id="PF08263">
    <property type="entry name" value="LRRNT_2"/>
    <property type="match status" value="1"/>
</dbReference>
<dbReference type="EC" id="1.3.1.74" evidence="15"/>
<keyword evidence="16" id="KW-1185">Reference proteome</keyword>
<comment type="similarity">
    <text evidence="2">Belongs to the RLP family.</text>
</comment>
<name>B9RM08_RICCO</name>
<dbReference type="PANTHER" id="PTHR48063">
    <property type="entry name" value="LRR RECEPTOR-LIKE KINASE"/>
    <property type="match status" value="1"/>
</dbReference>
<reference evidence="16" key="1">
    <citation type="journal article" date="2010" name="Nat. Biotechnol.">
        <title>Draft genome sequence of the oilseed species Ricinus communis.</title>
        <authorList>
            <person name="Chan A.P."/>
            <person name="Crabtree J."/>
            <person name="Zhao Q."/>
            <person name="Lorenzi H."/>
            <person name="Orvis J."/>
            <person name="Puiu D."/>
            <person name="Melake-Berhan A."/>
            <person name="Jones K.M."/>
            <person name="Redman J."/>
            <person name="Chen G."/>
            <person name="Cahoon E.B."/>
            <person name="Gedil M."/>
            <person name="Stanke M."/>
            <person name="Haas B.J."/>
            <person name="Wortman J.R."/>
            <person name="Fraser-Liggett C.M."/>
            <person name="Ravel J."/>
            <person name="Rabinowicz P.D."/>
        </authorList>
    </citation>
    <scope>NUCLEOTIDE SEQUENCE [LARGE SCALE GENOMIC DNA]</scope>
    <source>
        <strain evidence="16">cv. Hale</strain>
    </source>
</reference>
<feature type="transmembrane region" description="Helical" evidence="12">
    <location>
        <begin position="851"/>
        <end position="874"/>
    </location>
</feature>
<keyword evidence="3" id="KW-1003">Cell membrane</keyword>
<dbReference type="Gene3D" id="3.80.10.10">
    <property type="entry name" value="Ribonuclease Inhibitor"/>
    <property type="match status" value="4"/>
</dbReference>
<feature type="domain" description="Leucine-rich repeat-containing N-terminal plant-type" evidence="14">
    <location>
        <begin position="32"/>
        <end position="67"/>
    </location>
</feature>
<evidence type="ECO:0000256" key="13">
    <source>
        <dbReference type="SAM" id="SignalP"/>
    </source>
</evidence>
<evidence type="ECO:0000256" key="5">
    <source>
        <dbReference type="ARBA" id="ARBA00022692"/>
    </source>
</evidence>
<evidence type="ECO:0000256" key="12">
    <source>
        <dbReference type="SAM" id="Phobius"/>
    </source>
</evidence>
<keyword evidence="6 13" id="KW-0732">Signal</keyword>
<evidence type="ECO:0000256" key="3">
    <source>
        <dbReference type="ARBA" id="ARBA00022475"/>
    </source>
</evidence>
<dbReference type="Pfam" id="PF13855">
    <property type="entry name" value="LRR_8"/>
    <property type="match status" value="1"/>
</dbReference>
<keyword evidence="11" id="KW-0325">Glycoprotein</keyword>
<organism evidence="15 16">
    <name type="scientific">Ricinus communis</name>
    <name type="common">Castor bean</name>
    <dbReference type="NCBI Taxonomy" id="3988"/>
    <lineage>
        <taxon>Eukaryota</taxon>
        <taxon>Viridiplantae</taxon>
        <taxon>Streptophyta</taxon>
        <taxon>Embryophyta</taxon>
        <taxon>Tracheophyta</taxon>
        <taxon>Spermatophyta</taxon>
        <taxon>Magnoliopsida</taxon>
        <taxon>eudicotyledons</taxon>
        <taxon>Gunneridae</taxon>
        <taxon>Pentapetalae</taxon>
        <taxon>rosids</taxon>
        <taxon>fabids</taxon>
        <taxon>Malpighiales</taxon>
        <taxon>Euphorbiaceae</taxon>
        <taxon>Acalyphoideae</taxon>
        <taxon>Acalypheae</taxon>
        <taxon>Ricinus</taxon>
    </lineage>
</organism>
<dbReference type="Pfam" id="PF00560">
    <property type="entry name" value="LRR_1"/>
    <property type="match status" value="8"/>
</dbReference>
<evidence type="ECO:0000256" key="7">
    <source>
        <dbReference type="ARBA" id="ARBA00022737"/>
    </source>
</evidence>
<dbReference type="EMBL" id="EQ973789">
    <property type="protein sequence ID" value="EEF47331.1"/>
    <property type="molecule type" value="Genomic_DNA"/>
</dbReference>
<evidence type="ECO:0000256" key="6">
    <source>
        <dbReference type="ARBA" id="ARBA00022729"/>
    </source>
</evidence>
<dbReference type="InterPro" id="IPR046956">
    <property type="entry name" value="RLP23-like"/>
</dbReference>
<keyword evidence="15" id="KW-0560">Oxidoreductase</keyword>
<dbReference type="FunCoup" id="B9RM08">
    <property type="interactions" value="489"/>
</dbReference>
<dbReference type="InterPro" id="IPR013210">
    <property type="entry name" value="LRR_N_plant-typ"/>
</dbReference>
<evidence type="ECO:0000256" key="9">
    <source>
        <dbReference type="ARBA" id="ARBA00023136"/>
    </source>
</evidence>
<dbReference type="PRINTS" id="PR00019">
    <property type="entry name" value="LEURICHRPT"/>
</dbReference>
<accession>B9RM08</accession>
<comment type="subcellular location">
    <subcellularLocation>
        <location evidence="1">Cell membrane</location>
        <topology evidence="1">Single-pass type I membrane protein</topology>
    </subcellularLocation>
</comment>
<evidence type="ECO:0000259" key="14">
    <source>
        <dbReference type="Pfam" id="PF08263"/>
    </source>
</evidence>
<evidence type="ECO:0000313" key="15">
    <source>
        <dbReference type="EMBL" id="EEF47331.1"/>
    </source>
</evidence>
<proteinExistence type="inferred from homology"/>
<dbReference type="InParanoid" id="B9RM08"/>